<evidence type="ECO:0000313" key="1">
    <source>
        <dbReference type="EMBL" id="PXZ06870.1"/>
    </source>
</evidence>
<gene>
    <name evidence="1" type="ORF">DKK70_09390</name>
</gene>
<keyword evidence="2" id="KW-1185">Reference proteome</keyword>
<accession>A0A2V4E119</accession>
<protein>
    <submittedName>
        <fullName evidence="1">Uncharacterized protein</fullName>
    </submittedName>
</protein>
<sequence length="96" mass="11425">MELLMLVIFLNTLLLAAKNHIFNELITYEALYYLKVFMLRERDIFSTNSELFYTDNELPTEGKNIKHSAINSYIVYHWINISNVTNCKQYINNRTI</sequence>
<organism evidence="1 2">
    <name type="scientific">Gilliamella apicola</name>
    <dbReference type="NCBI Taxonomy" id="1196095"/>
    <lineage>
        <taxon>Bacteria</taxon>
        <taxon>Pseudomonadati</taxon>
        <taxon>Pseudomonadota</taxon>
        <taxon>Gammaproteobacteria</taxon>
        <taxon>Orbales</taxon>
        <taxon>Orbaceae</taxon>
        <taxon>Gilliamella</taxon>
    </lineage>
</organism>
<evidence type="ECO:0000313" key="2">
    <source>
        <dbReference type="Proteomes" id="UP000247932"/>
    </source>
</evidence>
<reference evidence="1 2" key="1">
    <citation type="submission" date="2018-05" db="EMBL/GenBank/DDBJ databases">
        <title>Reference genomes for bee gut microbiota database.</title>
        <authorList>
            <person name="Ellegaard K.M."/>
        </authorList>
    </citation>
    <scope>NUCLEOTIDE SEQUENCE [LARGE SCALE GENOMIC DNA]</scope>
    <source>
        <strain evidence="1 2">ESL0182</strain>
    </source>
</reference>
<dbReference type="EMBL" id="QGLR01000011">
    <property type="protein sequence ID" value="PXZ06870.1"/>
    <property type="molecule type" value="Genomic_DNA"/>
</dbReference>
<dbReference type="Proteomes" id="UP000247932">
    <property type="component" value="Unassembled WGS sequence"/>
</dbReference>
<proteinExistence type="predicted"/>
<dbReference type="AlphaFoldDB" id="A0A2V4E119"/>
<name>A0A2V4E119_9GAMM</name>
<comment type="caution">
    <text evidence="1">The sequence shown here is derived from an EMBL/GenBank/DDBJ whole genome shotgun (WGS) entry which is preliminary data.</text>
</comment>